<evidence type="ECO:0000313" key="2">
    <source>
        <dbReference type="EnsemblPlants" id="OMERI07G15220.2"/>
    </source>
</evidence>
<accession>A0A0E0ED03</accession>
<dbReference type="Proteomes" id="UP000008021">
    <property type="component" value="Chromosome 7"/>
</dbReference>
<organism evidence="2">
    <name type="scientific">Oryza meridionalis</name>
    <dbReference type="NCBI Taxonomy" id="40149"/>
    <lineage>
        <taxon>Eukaryota</taxon>
        <taxon>Viridiplantae</taxon>
        <taxon>Streptophyta</taxon>
        <taxon>Embryophyta</taxon>
        <taxon>Tracheophyta</taxon>
        <taxon>Spermatophyta</taxon>
        <taxon>Magnoliopsida</taxon>
        <taxon>Liliopsida</taxon>
        <taxon>Poales</taxon>
        <taxon>Poaceae</taxon>
        <taxon>BOP clade</taxon>
        <taxon>Oryzoideae</taxon>
        <taxon>Oryzeae</taxon>
        <taxon>Oryzinae</taxon>
        <taxon>Oryza</taxon>
    </lineage>
</organism>
<dbReference type="InterPro" id="IPR001810">
    <property type="entry name" value="F-box_dom"/>
</dbReference>
<dbReference type="SUPFAM" id="SSF81383">
    <property type="entry name" value="F-box domain"/>
    <property type="match status" value="2"/>
</dbReference>
<reference evidence="2" key="2">
    <citation type="submission" date="2018-05" db="EMBL/GenBank/DDBJ databases">
        <title>OmerRS3 (Oryza meridionalis Reference Sequence Version 3).</title>
        <authorList>
            <person name="Zhang J."/>
            <person name="Kudrna D."/>
            <person name="Lee S."/>
            <person name="Talag J."/>
            <person name="Welchert J."/>
            <person name="Wing R.A."/>
        </authorList>
    </citation>
    <scope>NUCLEOTIDE SEQUENCE [LARGE SCALE GENOMIC DNA]</scope>
    <source>
        <strain evidence="2">cv. OR44</strain>
    </source>
</reference>
<dbReference type="AlphaFoldDB" id="A0A0E0ED03"/>
<protein>
    <recommendedName>
        <fullName evidence="1">F-box domain-containing protein</fullName>
    </recommendedName>
</protein>
<feature type="domain" description="F-box" evidence="1">
    <location>
        <begin position="426"/>
        <end position="467"/>
    </location>
</feature>
<keyword evidence="3" id="KW-1185">Reference proteome</keyword>
<proteinExistence type="predicted"/>
<dbReference type="EnsemblPlants" id="OMERI07G15220.2">
    <property type="protein sequence ID" value="OMERI07G15220.2"/>
    <property type="gene ID" value="OMERI07G15220"/>
</dbReference>
<dbReference type="PANTHER" id="PTHR31264">
    <property type="entry name" value="OS07G0554500 PROTEIN-RELATED"/>
    <property type="match status" value="1"/>
</dbReference>
<dbReference type="PANTHER" id="PTHR31264:SF29">
    <property type="entry name" value="OS07G0554500 PROTEIN"/>
    <property type="match status" value="1"/>
</dbReference>
<evidence type="ECO:0000259" key="1">
    <source>
        <dbReference type="SMART" id="SM00256"/>
    </source>
</evidence>
<reference evidence="2" key="1">
    <citation type="submission" date="2015-04" db="UniProtKB">
        <authorList>
            <consortium name="EnsemblPlants"/>
        </authorList>
    </citation>
    <scope>IDENTIFICATION</scope>
</reference>
<dbReference type="Gramene" id="OMERI07G15220.2">
    <property type="protein sequence ID" value="OMERI07G15220.2"/>
    <property type="gene ID" value="OMERI07G15220"/>
</dbReference>
<evidence type="ECO:0000313" key="3">
    <source>
        <dbReference type="Proteomes" id="UP000008021"/>
    </source>
</evidence>
<dbReference type="Pfam" id="PF00646">
    <property type="entry name" value="F-box"/>
    <property type="match status" value="1"/>
</dbReference>
<feature type="domain" description="F-box" evidence="1">
    <location>
        <begin position="21"/>
        <end position="62"/>
    </location>
</feature>
<dbReference type="SMART" id="SM00256">
    <property type="entry name" value="FBOX"/>
    <property type="match status" value="2"/>
</dbReference>
<dbReference type="InterPro" id="IPR036047">
    <property type="entry name" value="F-box-like_dom_sf"/>
</dbReference>
<dbReference type="Pfam" id="PF12937">
    <property type="entry name" value="F-box-like"/>
    <property type="match status" value="1"/>
</dbReference>
<name>A0A0E0ED03_9ORYZ</name>
<sequence length="768" mass="85114">MASPARRPGHRRLDDAQELVLPVDLLAEVLIRLPSLADLGRASAACASFRRVATDPAFLRRARALHPPSLLGFCASPGGFHPAEPPHPSAPAARAVLRAADFGFSFLPSPLSWVVRDVLDGLFLLDRDGGEGGAALRILAVCDPLFRRYSLLPQIPEDIAASVRRRPRRGVAPNGRFDTFFAPIGEEERAAAAMAETSFKVIWIAQCPDKLVAFVFSSVTGQWRATASPCWGDLSPAFSPPACRSLLRRSYAYGCFYWMIGDSGNLLVLDMCKMDFSVLELPSSPPGRDIVECAIVEAGEGKLGMFAFCNCIDIYALELYSRTMQNEGRVASKWSFESAILMPSRDGFRVLGVTGKELCLQVSPICVSGCYLLEFSTNPSCKKLEFVLRGCSNFSAIPVCRLPAISIITKHMKRQQQYVFASVLDLTDELLEEVFVRLPTAADLARASAACASFRRLITGHAFLRRFRRLHPPPVLGILAAGFLAAQAPHPSAAAADFRFSFVPSRDRWCPRHFSDGRYLLSAIPERSGPAPDHRALVKEFAVCDPLYRRYLLLPPIPDDLASAVNQSEIVNFEPFLCPATEDEEDTMFRVICLAQCEAKLVAFIYSRGSGQWHAVEFDGWRDLTRGTSNPYPSGEPELSGRYYAHGCFCWVMHWVNKLLVLDTRSFEFSSIDLPPGPLLRRMVIVEALEGKLGLFTLCNDNENALYFLRYDILEILGVAGGYLLLQGFPHDFRPKKLCFSLNLRTFKLEWFCGTTYAIISPDMYAGG</sequence>